<protein>
    <submittedName>
        <fullName evidence="1">Uncharacterized protein</fullName>
    </submittedName>
</protein>
<sequence length="99" mass="10918">MLAPDSPHGRLPLTSQLIPRPISVSARHHVTLAANHALHCPEAAPTSVPGKLTPCLTTQEIKTKEILEVPFLVFFEKTPSLFSTPRYHPAERFPHLPLA</sequence>
<reference evidence="1 2" key="1">
    <citation type="submission" date="2019-05" db="EMBL/GenBank/DDBJ databases">
        <title>Another draft genome of Portunus trituberculatus and its Hox gene families provides insights of decapod evolution.</title>
        <authorList>
            <person name="Jeong J.-H."/>
            <person name="Song I."/>
            <person name="Kim S."/>
            <person name="Choi T."/>
            <person name="Kim D."/>
            <person name="Ryu S."/>
            <person name="Kim W."/>
        </authorList>
    </citation>
    <scope>NUCLEOTIDE SEQUENCE [LARGE SCALE GENOMIC DNA]</scope>
    <source>
        <tissue evidence="1">Muscle</tissue>
    </source>
</reference>
<keyword evidence="2" id="KW-1185">Reference proteome</keyword>
<dbReference type="Proteomes" id="UP000324222">
    <property type="component" value="Unassembled WGS sequence"/>
</dbReference>
<dbReference type="AlphaFoldDB" id="A0A5B7HNZ7"/>
<dbReference type="EMBL" id="VSRR010032767">
    <property type="protein sequence ID" value="MPC71375.1"/>
    <property type="molecule type" value="Genomic_DNA"/>
</dbReference>
<organism evidence="1 2">
    <name type="scientific">Portunus trituberculatus</name>
    <name type="common">Swimming crab</name>
    <name type="synonym">Neptunus trituberculatus</name>
    <dbReference type="NCBI Taxonomy" id="210409"/>
    <lineage>
        <taxon>Eukaryota</taxon>
        <taxon>Metazoa</taxon>
        <taxon>Ecdysozoa</taxon>
        <taxon>Arthropoda</taxon>
        <taxon>Crustacea</taxon>
        <taxon>Multicrustacea</taxon>
        <taxon>Malacostraca</taxon>
        <taxon>Eumalacostraca</taxon>
        <taxon>Eucarida</taxon>
        <taxon>Decapoda</taxon>
        <taxon>Pleocyemata</taxon>
        <taxon>Brachyura</taxon>
        <taxon>Eubrachyura</taxon>
        <taxon>Portunoidea</taxon>
        <taxon>Portunidae</taxon>
        <taxon>Portuninae</taxon>
        <taxon>Portunus</taxon>
    </lineage>
</organism>
<name>A0A5B7HNZ7_PORTR</name>
<gene>
    <name evidence="1" type="ORF">E2C01_065651</name>
</gene>
<proteinExistence type="predicted"/>
<comment type="caution">
    <text evidence="1">The sequence shown here is derived from an EMBL/GenBank/DDBJ whole genome shotgun (WGS) entry which is preliminary data.</text>
</comment>
<evidence type="ECO:0000313" key="1">
    <source>
        <dbReference type="EMBL" id="MPC71375.1"/>
    </source>
</evidence>
<evidence type="ECO:0000313" key="2">
    <source>
        <dbReference type="Proteomes" id="UP000324222"/>
    </source>
</evidence>
<accession>A0A5B7HNZ7</accession>